<dbReference type="Gene3D" id="3.40.50.300">
    <property type="entry name" value="P-loop containing nucleotide triphosphate hydrolases"/>
    <property type="match status" value="1"/>
</dbReference>
<gene>
    <name evidence="7" type="ORF">G210_3867</name>
</gene>
<evidence type="ECO:0000313" key="7">
    <source>
        <dbReference type="EMBL" id="EMG45915.1"/>
    </source>
</evidence>
<dbReference type="STRING" id="1245528.M3JSW6"/>
<evidence type="ECO:0000256" key="2">
    <source>
        <dbReference type="ARBA" id="ARBA00022448"/>
    </source>
</evidence>
<feature type="transmembrane region" description="Helical" evidence="6">
    <location>
        <begin position="388"/>
        <end position="410"/>
    </location>
</feature>
<comment type="caution">
    <text evidence="7">The sequence shown here is derived from an EMBL/GenBank/DDBJ whole genome shotgun (WGS) entry which is preliminary data.</text>
</comment>
<keyword evidence="5 6" id="KW-0472">Membrane</keyword>
<keyword evidence="3 6" id="KW-0812">Transmembrane</keyword>
<dbReference type="GO" id="GO:0015101">
    <property type="term" value="F:organic cation transmembrane transporter activity"/>
    <property type="evidence" value="ECO:0007669"/>
    <property type="project" value="UniProtKB-ARBA"/>
</dbReference>
<dbReference type="OrthoDB" id="2417308at2759"/>
<evidence type="ECO:0000256" key="4">
    <source>
        <dbReference type="ARBA" id="ARBA00022989"/>
    </source>
</evidence>
<keyword evidence="8" id="KW-1185">Reference proteome</keyword>
<dbReference type="HOGENOM" id="CLU_004495_2_4_1"/>
<accession>M3JSW6</accession>
<proteinExistence type="inferred from homology"/>
<evidence type="ECO:0000256" key="1">
    <source>
        <dbReference type="ARBA" id="ARBA00004141"/>
    </source>
</evidence>
<dbReference type="OMA" id="MITCLAC"/>
<comment type="subcellular location">
    <subcellularLocation>
        <location evidence="1">Membrane</location>
        <topology evidence="1">Multi-pass membrane protein</topology>
    </subcellularLocation>
</comment>
<protein>
    <submittedName>
        <fullName evidence="7">Putative choline and nitrogen mustard permease</fullName>
    </submittedName>
</protein>
<dbReference type="HAMAP" id="MF_00336">
    <property type="entry name" value="BioD"/>
    <property type="match status" value="1"/>
</dbReference>
<evidence type="ECO:0000256" key="6">
    <source>
        <dbReference type="SAM" id="Phobius"/>
    </source>
</evidence>
<dbReference type="PANTHER" id="PTHR45649:SF16">
    <property type="entry name" value="7-KETO 8-AMINOPELARGONIC ACID TRANSPORTER"/>
    <property type="match status" value="1"/>
</dbReference>
<sequence length="699" mass="76793">MRAVFITGTDTDVGKTFISALFTKAWNANYWKPIQTGLESDQGDTKTVQQLTNIPEDRFEKPQVELNFPLSPWRAATKENKPQTKVNEIEIPAKFLNSARPLIIEGAGGLYVPINETEITTDLILHFDVPVILVARSGLGTINHTLLSLEHLKNHGVHKVYLVMNGPINADNVEAIEKFAEGVKVIASIPHSKSNEIDSLLSYFEDRITKAESLEQTSTKEVQDEPSLEKNFGWWSLFAVSFSLTCSWVGVSASFGTSIGSGGAILIIYGLIIAGFFSLCVAVTLGELISAYTNSAGQYYWTLQLAPERYRKVLAFVTALFSYFGCIFTCASISSSLANSILSSYSLNNPSFEYKRYHAFITFEVINVALSVFNVWGRYLPHIATSGLWISLIGFVVTMITCLACSSGRYNSGSFVFSDFTTITGWDNKALSFIIGLISPIWCFAGLDSAVHMVDDLGVKAGKVLIPRAVLCTVILGFLTAFAYSVAIFFCATDVSEVVESSLPLLTIFYQSTRNKAAATFLEVLTILTGIVCNISAHTWQARVCWTMAGSEALPGSKYLKQIHPRTKLPVNAHFFSTFLVAIIGCIYMGSTTAFNAIITACICLLLVSYSIPAILLLKVRNNGFAHGPFWCGKLGYVANVLTILWTLFCLVFLSFPYVRPVTNTNMNYVSAVYGGAILAIIICWFSYGKAKFIANKTE</sequence>
<dbReference type="AlphaFoldDB" id="M3JSW6"/>
<dbReference type="Gene3D" id="1.20.1740.10">
    <property type="entry name" value="Amino acid/polyamine transporter I"/>
    <property type="match status" value="1"/>
</dbReference>
<feature type="transmembrane region" description="Helical" evidence="6">
    <location>
        <begin position="232"/>
        <end position="251"/>
    </location>
</feature>
<feature type="transmembrane region" description="Helical" evidence="6">
    <location>
        <begin position="357"/>
        <end position="376"/>
    </location>
</feature>
<dbReference type="GO" id="GO:0016020">
    <property type="term" value="C:membrane"/>
    <property type="evidence" value="ECO:0007669"/>
    <property type="project" value="UniProtKB-SubCell"/>
</dbReference>
<dbReference type="Proteomes" id="UP000011777">
    <property type="component" value="Unassembled WGS sequence"/>
</dbReference>
<dbReference type="PANTHER" id="PTHR45649">
    <property type="entry name" value="AMINO-ACID PERMEASE BAT1"/>
    <property type="match status" value="1"/>
</dbReference>
<feature type="transmembrane region" description="Helical" evidence="6">
    <location>
        <begin position="469"/>
        <end position="490"/>
    </location>
</feature>
<dbReference type="InterPro" id="IPR002293">
    <property type="entry name" value="AA/rel_permease1"/>
</dbReference>
<dbReference type="InterPro" id="IPR004472">
    <property type="entry name" value="DTB_synth_BioD"/>
</dbReference>
<dbReference type="NCBIfam" id="TIGR00347">
    <property type="entry name" value="bioD"/>
    <property type="match status" value="1"/>
</dbReference>
<dbReference type="GO" id="GO:0000287">
    <property type="term" value="F:magnesium ion binding"/>
    <property type="evidence" value="ECO:0007669"/>
    <property type="project" value="InterPro"/>
</dbReference>
<feature type="transmembrane region" description="Helical" evidence="6">
    <location>
        <begin position="597"/>
        <end position="618"/>
    </location>
</feature>
<reference evidence="7 8" key="1">
    <citation type="submission" date="2013-02" db="EMBL/GenBank/DDBJ databases">
        <title>Genome sequence of Candida maltosa Xu316, a potential industrial strain for xylitol and ethanol production.</title>
        <authorList>
            <person name="Yu J."/>
            <person name="Wang Q."/>
            <person name="Geng X."/>
            <person name="Bao W."/>
            <person name="He P."/>
            <person name="Cai J."/>
        </authorList>
    </citation>
    <scope>NUCLEOTIDE SEQUENCE [LARGE SCALE GENOMIC DNA]</scope>
    <source>
        <strain evidence="8">Xu316</strain>
    </source>
</reference>
<dbReference type="GO" id="GO:0004141">
    <property type="term" value="F:dethiobiotin synthase activity"/>
    <property type="evidence" value="ECO:0007669"/>
    <property type="project" value="InterPro"/>
</dbReference>
<feature type="transmembrane region" description="Helical" evidence="6">
    <location>
        <begin position="517"/>
        <end position="537"/>
    </location>
</feature>
<organism evidence="7 8">
    <name type="scientific">Candida maltosa (strain Xu316)</name>
    <name type="common">Yeast</name>
    <dbReference type="NCBI Taxonomy" id="1245528"/>
    <lineage>
        <taxon>Eukaryota</taxon>
        <taxon>Fungi</taxon>
        <taxon>Dikarya</taxon>
        <taxon>Ascomycota</taxon>
        <taxon>Saccharomycotina</taxon>
        <taxon>Pichiomycetes</taxon>
        <taxon>Debaryomycetaceae</taxon>
        <taxon>Candida/Lodderomyces clade</taxon>
        <taxon>Candida</taxon>
    </lineage>
</organism>
<feature type="transmembrane region" description="Helical" evidence="6">
    <location>
        <begin position="638"/>
        <end position="659"/>
    </location>
</feature>
<feature type="transmembrane region" description="Helical" evidence="6">
    <location>
        <begin position="313"/>
        <end position="337"/>
    </location>
</feature>
<keyword evidence="2" id="KW-0813">Transport</keyword>
<dbReference type="InterPro" id="IPR027417">
    <property type="entry name" value="P-loop_NTPase"/>
</dbReference>
<name>M3JSW6_CANMX</name>
<dbReference type="eggNOG" id="KOG1289">
    <property type="taxonomic scope" value="Eukaryota"/>
</dbReference>
<dbReference type="EMBL" id="AOGT01002282">
    <property type="protein sequence ID" value="EMG45915.1"/>
    <property type="molecule type" value="Genomic_DNA"/>
</dbReference>
<feature type="transmembrane region" description="Helical" evidence="6">
    <location>
        <begin position="671"/>
        <end position="688"/>
    </location>
</feature>
<evidence type="ECO:0000313" key="8">
    <source>
        <dbReference type="Proteomes" id="UP000011777"/>
    </source>
</evidence>
<dbReference type="GO" id="GO:0005524">
    <property type="term" value="F:ATP binding"/>
    <property type="evidence" value="ECO:0007669"/>
    <property type="project" value="InterPro"/>
</dbReference>
<feature type="transmembrane region" description="Helical" evidence="6">
    <location>
        <begin position="263"/>
        <end position="292"/>
    </location>
</feature>
<dbReference type="Pfam" id="PF13500">
    <property type="entry name" value="AAA_26"/>
    <property type="match status" value="1"/>
</dbReference>
<dbReference type="FunFam" id="1.20.1740.10:FF:000046">
    <property type="entry name" value="Amino-acid permease, putative"/>
    <property type="match status" value="1"/>
</dbReference>
<dbReference type="Pfam" id="PF13520">
    <property type="entry name" value="AA_permease_2"/>
    <property type="match status" value="1"/>
</dbReference>
<dbReference type="SUPFAM" id="SSF52540">
    <property type="entry name" value="P-loop containing nucleoside triphosphate hydrolases"/>
    <property type="match status" value="1"/>
</dbReference>
<dbReference type="CDD" id="cd03109">
    <property type="entry name" value="DTBS"/>
    <property type="match status" value="1"/>
</dbReference>
<keyword evidence="4 6" id="KW-1133">Transmembrane helix</keyword>
<feature type="transmembrane region" description="Helical" evidence="6">
    <location>
        <begin position="571"/>
        <end position="591"/>
    </location>
</feature>
<feature type="transmembrane region" description="Helical" evidence="6">
    <location>
        <begin position="430"/>
        <end position="448"/>
    </location>
</feature>
<dbReference type="GO" id="GO:0009102">
    <property type="term" value="P:biotin biosynthetic process"/>
    <property type="evidence" value="ECO:0007669"/>
    <property type="project" value="UniProtKB-UniPathway"/>
</dbReference>
<dbReference type="UniPathway" id="UPA00078"/>
<evidence type="ECO:0000256" key="5">
    <source>
        <dbReference type="ARBA" id="ARBA00023136"/>
    </source>
</evidence>
<evidence type="ECO:0000256" key="3">
    <source>
        <dbReference type="ARBA" id="ARBA00022692"/>
    </source>
</evidence>